<dbReference type="Proteomes" id="UP000321274">
    <property type="component" value="Unassembled WGS sequence"/>
</dbReference>
<comment type="caution">
    <text evidence="1">The sequence shown here is derived from an EMBL/GenBank/DDBJ whole genome shotgun (WGS) entry which is preliminary data.</text>
</comment>
<evidence type="ECO:0000313" key="1">
    <source>
        <dbReference type="EMBL" id="GEK44977.1"/>
    </source>
</evidence>
<proteinExistence type="predicted"/>
<accession>A0AAV3WGT7</accession>
<dbReference type="AlphaFoldDB" id="A0AAV3WGT7"/>
<name>A0AAV3WGT7_ACIJO</name>
<gene>
    <name evidence="1" type="ORF">AJO04nite_22350</name>
</gene>
<organism evidence="1 2">
    <name type="scientific">Acinetobacter johnsonii</name>
    <dbReference type="NCBI Taxonomy" id="40214"/>
    <lineage>
        <taxon>Bacteria</taxon>
        <taxon>Pseudomonadati</taxon>
        <taxon>Pseudomonadota</taxon>
        <taxon>Gammaproteobacteria</taxon>
        <taxon>Moraxellales</taxon>
        <taxon>Moraxellaceae</taxon>
        <taxon>Acinetobacter</taxon>
    </lineage>
</organism>
<dbReference type="EMBL" id="BJUJ01000069">
    <property type="protein sequence ID" value="GEK44977.1"/>
    <property type="molecule type" value="Genomic_DNA"/>
</dbReference>
<protein>
    <submittedName>
        <fullName evidence="1">Uncharacterized protein</fullName>
    </submittedName>
</protein>
<sequence>MTVKVTYIQCTACPPVKRAGDFNRLKIEAVLPSSICESKPKPIKKAGNKTQTTIGLFEI</sequence>
<reference evidence="1 2" key="1">
    <citation type="submission" date="2019-07" db="EMBL/GenBank/DDBJ databases">
        <title>Whole genome shotgun sequence of Acinetobacter johnsonii NBRC 102197.</title>
        <authorList>
            <person name="Hosoyama A."/>
            <person name="Uohara A."/>
            <person name="Ohji S."/>
            <person name="Ichikawa N."/>
        </authorList>
    </citation>
    <scope>NUCLEOTIDE SEQUENCE [LARGE SCALE GENOMIC DNA]</scope>
    <source>
        <strain evidence="1 2">NBRC 102197</strain>
    </source>
</reference>
<evidence type="ECO:0000313" key="2">
    <source>
        <dbReference type="Proteomes" id="UP000321274"/>
    </source>
</evidence>